<evidence type="ECO:0000313" key="1">
    <source>
        <dbReference type="EMBL" id="MEV0361208.1"/>
    </source>
</evidence>
<dbReference type="EMBL" id="JBFAIH010000001">
    <property type="protein sequence ID" value="MEV0361208.1"/>
    <property type="molecule type" value="Genomic_DNA"/>
</dbReference>
<comment type="caution">
    <text evidence="1">The sequence shown here is derived from an EMBL/GenBank/DDBJ whole genome shotgun (WGS) entry which is preliminary data.</text>
</comment>
<accession>A0ABV3F0N2</accession>
<evidence type="ECO:0008006" key="3">
    <source>
        <dbReference type="Google" id="ProtNLM"/>
    </source>
</evidence>
<evidence type="ECO:0000313" key="2">
    <source>
        <dbReference type="Proteomes" id="UP001551658"/>
    </source>
</evidence>
<dbReference type="SUPFAM" id="SSF55729">
    <property type="entry name" value="Acyl-CoA N-acyltransferases (Nat)"/>
    <property type="match status" value="1"/>
</dbReference>
<organism evidence="1 2">
    <name type="scientific">Nocardia fusca</name>
    <dbReference type="NCBI Taxonomy" id="941183"/>
    <lineage>
        <taxon>Bacteria</taxon>
        <taxon>Bacillati</taxon>
        <taxon>Actinomycetota</taxon>
        <taxon>Actinomycetes</taxon>
        <taxon>Mycobacteriales</taxon>
        <taxon>Nocardiaceae</taxon>
        <taxon>Nocardia</taxon>
    </lineage>
</organism>
<proteinExistence type="predicted"/>
<dbReference type="InterPro" id="IPR016181">
    <property type="entry name" value="Acyl_CoA_acyltransferase"/>
</dbReference>
<dbReference type="Proteomes" id="UP001551658">
    <property type="component" value="Unassembled WGS sequence"/>
</dbReference>
<protein>
    <recommendedName>
        <fullName evidence="3">N-acetyltransferase domain-containing protein</fullName>
    </recommendedName>
</protein>
<name>A0ABV3F0N2_9NOCA</name>
<reference evidence="1 2" key="1">
    <citation type="submission" date="2024-06" db="EMBL/GenBank/DDBJ databases">
        <title>The Natural Products Discovery Center: Release of the First 8490 Sequenced Strains for Exploring Actinobacteria Biosynthetic Diversity.</title>
        <authorList>
            <person name="Kalkreuter E."/>
            <person name="Kautsar S.A."/>
            <person name="Yang D."/>
            <person name="Bader C.D."/>
            <person name="Teijaro C.N."/>
            <person name="Fluegel L."/>
            <person name="Davis C.M."/>
            <person name="Simpson J.R."/>
            <person name="Lauterbach L."/>
            <person name="Steele A.D."/>
            <person name="Gui C."/>
            <person name="Meng S."/>
            <person name="Li G."/>
            <person name="Viehrig K."/>
            <person name="Ye F."/>
            <person name="Su P."/>
            <person name="Kiefer A.F."/>
            <person name="Nichols A."/>
            <person name="Cepeda A.J."/>
            <person name="Yan W."/>
            <person name="Fan B."/>
            <person name="Jiang Y."/>
            <person name="Adhikari A."/>
            <person name="Zheng C.-J."/>
            <person name="Schuster L."/>
            <person name="Cowan T.M."/>
            <person name="Smanski M.J."/>
            <person name="Chevrette M.G."/>
            <person name="De Carvalho L.P.S."/>
            <person name="Shen B."/>
        </authorList>
    </citation>
    <scope>NUCLEOTIDE SEQUENCE [LARGE SCALE GENOMIC DNA]</scope>
    <source>
        <strain evidence="1 2">NPDC050671</strain>
    </source>
</reference>
<dbReference type="RefSeq" id="WP_357971817.1">
    <property type="nucleotide sequence ID" value="NZ_JBFAIH010000001.1"/>
</dbReference>
<gene>
    <name evidence="1" type="ORF">AB0H72_00780</name>
</gene>
<keyword evidence="2" id="KW-1185">Reference proteome</keyword>
<sequence>MSSTHSDMTSRSCSYVSARGFSWLYPWAVARGLGIERILLTCNATNQASIRIIESCGGILDRAQHAGDLSEPAVLRYWIR</sequence>
<dbReference type="Gene3D" id="3.40.630.30">
    <property type="match status" value="1"/>
</dbReference>